<evidence type="ECO:0000313" key="1">
    <source>
        <dbReference type="EMBL" id="KKL19263.1"/>
    </source>
</evidence>
<comment type="caution">
    <text evidence="1">The sequence shown here is derived from an EMBL/GenBank/DDBJ whole genome shotgun (WGS) entry which is preliminary data.</text>
</comment>
<sequence length="317" mass="36220">EVEKKMEKILYDRWGKYGLGHDRNQNIPIIGAVHLAAGYLISEMLGCKVDYQEDSAPQVQCAHMEKLEIESAPAFKSNAFKRFERLVDSLKQKHGYLKGDVNWSGVLNTAIDLRGENIFIDMYDRPEKVSQYFSDIAEVIDKFTKGIQAETRSTSISVNRNVRHFDSPIFLHSECSHTMISVDDYEKSLLPIDIKWSRRNRPFGIHYCGTDPHRYAKPFARVPNLDFLDVGWGGDLKILRKHLPKTFMNIRLSPVEIINQSAGEIRRTIEKLVCDSANPWLTGVCCINMDHHVSDGNIDAIFETVNSLRKEYEAAVS</sequence>
<dbReference type="AlphaFoldDB" id="A0A0F9E5H6"/>
<protein>
    <recommendedName>
        <fullName evidence="2">Uroporphyrinogen decarboxylase (URO-D) domain-containing protein</fullName>
    </recommendedName>
</protein>
<organism evidence="1">
    <name type="scientific">marine sediment metagenome</name>
    <dbReference type="NCBI Taxonomy" id="412755"/>
    <lineage>
        <taxon>unclassified sequences</taxon>
        <taxon>metagenomes</taxon>
        <taxon>ecological metagenomes</taxon>
    </lineage>
</organism>
<dbReference type="Gene3D" id="3.20.20.210">
    <property type="match status" value="1"/>
</dbReference>
<name>A0A0F9E5H6_9ZZZZ</name>
<dbReference type="SUPFAM" id="SSF51726">
    <property type="entry name" value="UROD/MetE-like"/>
    <property type="match status" value="1"/>
</dbReference>
<proteinExistence type="predicted"/>
<dbReference type="EMBL" id="LAZR01038552">
    <property type="protein sequence ID" value="KKL19263.1"/>
    <property type="molecule type" value="Genomic_DNA"/>
</dbReference>
<feature type="non-terminal residue" evidence="1">
    <location>
        <position position="1"/>
    </location>
</feature>
<accession>A0A0F9E5H6</accession>
<dbReference type="InterPro" id="IPR038071">
    <property type="entry name" value="UROD/MetE-like_sf"/>
</dbReference>
<reference evidence="1" key="1">
    <citation type="journal article" date="2015" name="Nature">
        <title>Complex archaea that bridge the gap between prokaryotes and eukaryotes.</title>
        <authorList>
            <person name="Spang A."/>
            <person name="Saw J.H."/>
            <person name="Jorgensen S.L."/>
            <person name="Zaremba-Niedzwiedzka K."/>
            <person name="Martijn J."/>
            <person name="Lind A.E."/>
            <person name="van Eijk R."/>
            <person name="Schleper C."/>
            <person name="Guy L."/>
            <person name="Ettema T.J."/>
        </authorList>
    </citation>
    <scope>NUCLEOTIDE SEQUENCE</scope>
</reference>
<evidence type="ECO:0008006" key="2">
    <source>
        <dbReference type="Google" id="ProtNLM"/>
    </source>
</evidence>
<gene>
    <name evidence="1" type="ORF">LCGC14_2467250</name>
</gene>